<organism evidence="1 2">
    <name type="scientific">Trichinella papuae</name>
    <dbReference type="NCBI Taxonomy" id="268474"/>
    <lineage>
        <taxon>Eukaryota</taxon>
        <taxon>Metazoa</taxon>
        <taxon>Ecdysozoa</taxon>
        <taxon>Nematoda</taxon>
        <taxon>Enoplea</taxon>
        <taxon>Dorylaimia</taxon>
        <taxon>Trichinellida</taxon>
        <taxon>Trichinellidae</taxon>
        <taxon>Trichinella</taxon>
    </lineage>
</organism>
<dbReference type="Proteomes" id="UP000054843">
    <property type="component" value="Unassembled WGS sequence"/>
</dbReference>
<dbReference type="EMBL" id="JYDO01000015">
    <property type="protein sequence ID" value="KRZ77972.1"/>
    <property type="molecule type" value="Genomic_DNA"/>
</dbReference>
<name>A0A0V1N1V0_9BILA</name>
<evidence type="ECO:0000313" key="2">
    <source>
        <dbReference type="Proteomes" id="UP000054843"/>
    </source>
</evidence>
<sequence length="76" mass="8614">MFSHPKGQWILIFKQKVINNFCLNGTWLAEIAPYERKINAEKSGCSTLSVEEWSTDEGKQPISSLSWAKKLALTTL</sequence>
<evidence type="ECO:0000313" key="1">
    <source>
        <dbReference type="EMBL" id="KRZ77972.1"/>
    </source>
</evidence>
<comment type="caution">
    <text evidence="1">The sequence shown here is derived from an EMBL/GenBank/DDBJ whole genome shotgun (WGS) entry which is preliminary data.</text>
</comment>
<dbReference type="AlphaFoldDB" id="A0A0V1N1V0"/>
<keyword evidence="2" id="KW-1185">Reference proteome</keyword>
<reference evidence="1 2" key="1">
    <citation type="submission" date="2015-01" db="EMBL/GenBank/DDBJ databases">
        <title>Evolution of Trichinella species and genotypes.</title>
        <authorList>
            <person name="Korhonen P.K."/>
            <person name="Edoardo P."/>
            <person name="Giuseppe L.R."/>
            <person name="Gasser R.B."/>
        </authorList>
    </citation>
    <scope>NUCLEOTIDE SEQUENCE [LARGE SCALE GENOMIC DNA]</scope>
    <source>
        <strain evidence="1">ISS1980</strain>
    </source>
</reference>
<proteinExistence type="predicted"/>
<gene>
    <name evidence="1" type="ORF">T10_808</name>
</gene>
<protein>
    <submittedName>
        <fullName evidence="1">Uncharacterized protein</fullName>
    </submittedName>
</protein>
<accession>A0A0V1N1V0</accession>